<dbReference type="InterPro" id="IPR003488">
    <property type="entry name" value="DprA"/>
</dbReference>
<proteinExistence type="inferred from homology"/>
<dbReference type="InterPro" id="IPR057666">
    <property type="entry name" value="DrpA_SLOG"/>
</dbReference>
<evidence type="ECO:0000313" key="4">
    <source>
        <dbReference type="Proteomes" id="UP001183817"/>
    </source>
</evidence>
<dbReference type="NCBIfam" id="TIGR00732">
    <property type="entry name" value="dprA"/>
    <property type="match status" value="1"/>
</dbReference>
<feature type="domain" description="Smf/DprA SLOG" evidence="2">
    <location>
        <begin position="94"/>
        <end position="308"/>
    </location>
</feature>
<dbReference type="Proteomes" id="UP001183817">
    <property type="component" value="Unassembled WGS sequence"/>
</dbReference>
<dbReference type="Pfam" id="PF02481">
    <property type="entry name" value="DNA_processg_A"/>
    <property type="match status" value="1"/>
</dbReference>
<dbReference type="EMBL" id="JAVDYI010000001">
    <property type="protein sequence ID" value="MDR7358913.1"/>
    <property type="molecule type" value="Genomic_DNA"/>
</dbReference>
<evidence type="ECO:0000313" key="3">
    <source>
        <dbReference type="EMBL" id="MDR7358913.1"/>
    </source>
</evidence>
<accession>A0ABU2BJT6</accession>
<evidence type="ECO:0000259" key="2">
    <source>
        <dbReference type="Pfam" id="PF02481"/>
    </source>
</evidence>
<dbReference type="Gene3D" id="3.40.50.450">
    <property type="match status" value="1"/>
</dbReference>
<gene>
    <name evidence="3" type="ORF">J2S64_002604</name>
</gene>
<keyword evidence="4" id="KW-1185">Reference proteome</keyword>
<dbReference type="SUPFAM" id="SSF102405">
    <property type="entry name" value="MCP/YpsA-like"/>
    <property type="match status" value="1"/>
</dbReference>
<organism evidence="3 4">
    <name type="scientific">Paeniglutamicibacter sulfureus</name>
    <dbReference type="NCBI Taxonomy" id="43666"/>
    <lineage>
        <taxon>Bacteria</taxon>
        <taxon>Bacillati</taxon>
        <taxon>Actinomycetota</taxon>
        <taxon>Actinomycetes</taxon>
        <taxon>Micrococcales</taxon>
        <taxon>Micrococcaceae</taxon>
        <taxon>Paeniglutamicibacter</taxon>
    </lineage>
</organism>
<evidence type="ECO:0000256" key="1">
    <source>
        <dbReference type="ARBA" id="ARBA00006525"/>
    </source>
</evidence>
<comment type="caution">
    <text evidence="3">The sequence shown here is derived from an EMBL/GenBank/DDBJ whole genome shotgun (WGS) entry which is preliminary data.</text>
</comment>
<dbReference type="PANTHER" id="PTHR43022:SF1">
    <property type="entry name" value="PROTEIN SMF"/>
    <property type="match status" value="1"/>
</dbReference>
<protein>
    <submittedName>
        <fullName evidence="3">DNA processing protein</fullName>
    </submittedName>
</protein>
<comment type="similarity">
    <text evidence="1">Belongs to the DprA/Smf family.</text>
</comment>
<dbReference type="RefSeq" id="WP_310291031.1">
    <property type="nucleotide sequence ID" value="NZ_BAAAWO010000001.1"/>
</dbReference>
<name>A0ABU2BJT6_9MICC</name>
<reference evidence="3 4" key="1">
    <citation type="submission" date="2023-07" db="EMBL/GenBank/DDBJ databases">
        <title>Sequencing the genomes of 1000 actinobacteria strains.</title>
        <authorList>
            <person name="Klenk H.-P."/>
        </authorList>
    </citation>
    <scope>NUCLEOTIDE SEQUENCE [LARGE SCALE GENOMIC DNA]</scope>
    <source>
        <strain evidence="3 4">DSM 20167</strain>
    </source>
</reference>
<sequence>MNTQRIAYAAWTDFSEPCDGAARALLAAVGPEKGLAIVEQDATMTDSEREIFNSHKSTNERNLEDALYVWKGKYRGREHAQASLALIERLGGGFLTPEDENWPTAGNDPRSNPIGLWWRGNMENGIPETHRALAIVGSRDATEYGRQATAEISIHAANSGVTVVSGGAYGIDAAAHEAALSAENNECPTIAVMAGGLDRYYPVGNADLLARIAERGTVLSELAPGKAPTRWRFLARNRLIAGLTGATVVTEARWRSGAMTTANHAKTMGRNVGAVPGSVFSANSAGTHRLIRDGVADLVTTGAEALNLLDTNH</sequence>
<dbReference type="PANTHER" id="PTHR43022">
    <property type="entry name" value="PROTEIN SMF"/>
    <property type="match status" value="1"/>
</dbReference>